<dbReference type="Gene3D" id="2.60.40.60">
    <property type="entry name" value="Cadherins"/>
    <property type="match status" value="1"/>
</dbReference>
<dbReference type="GO" id="GO:0005509">
    <property type="term" value="F:calcium ion binding"/>
    <property type="evidence" value="ECO:0007669"/>
    <property type="project" value="InterPro"/>
</dbReference>
<dbReference type="STRING" id="550540.Fbal_1212"/>
<dbReference type="EMBL" id="CP002209">
    <property type="protein sequence ID" value="ADN75421.1"/>
    <property type="molecule type" value="Genomic_DNA"/>
</dbReference>
<feature type="domain" description="Cadherin" evidence="2">
    <location>
        <begin position="39"/>
        <end position="137"/>
    </location>
</feature>
<dbReference type="GO" id="GO:0007156">
    <property type="term" value="P:homophilic cell adhesion via plasma membrane adhesion molecules"/>
    <property type="evidence" value="ECO:0007669"/>
    <property type="project" value="InterPro"/>
</dbReference>
<dbReference type="InterPro" id="IPR015919">
    <property type="entry name" value="Cadherin-like_sf"/>
</dbReference>
<dbReference type="AlphaFoldDB" id="E1SL43"/>
<dbReference type="InterPro" id="IPR032331">
    <property type="entry name" value="DUF4856"/>
</dbReference>
<gene>
    <name evidence="3" type="ordered locus">Fbal_1212</name>
</gene>
<dbReference type="PROSITE" id="PS51257">
    <property type="entry name" value="PROKAR_LIPOPROTEIN"/>
    <property type="match status" value="1"/>
</dbReference>
<keyword evidence="4" id="KW-1185">Reference proteome</keyword>
<dbReference type="PROSITE" id="PS50268">
    <property type="entry name" value="CADHERIN_2"/>
    <property type="match status" value="1"/>
</dbReference>
<sequence>MTMKKTLLASAILTAMLTACGGGSSSDSTPTPSNSAPTDIALSNASVDENATAATIGQLSATDADAGDTFTFSSSDARVAIDGTTLSLAEGVKLNFEDTASIDVEVSVADSAGNSFSKTLTISVNDLLDTYAFPSRFGDGSSVSYGGQTTRHVLIAELNHYIGNQLQNDVETGVLTTKDAVIAKLTSFYAMTAEEYDLVADDFAVQFLDGTRQTVLRDLSSSHKDLSGKIAGNDATGQHKDWNGSDFAGWGATGSTTPENLVYTLFDMLGDNAQAYLDGGIRQDINGNAITSIYLTEDGRDLKQLIQKFLLMSVAYSQGADDYLDYDLDGKGLNSDNVSNKDDKGYTALEHTYDEGFGYFGAARDYLDYSDDELAQKGGRDDWQGMHDTNGDGVIDLNSEYNFGQSTNAAKRDRGATVATDMTAAAMNAFLQGRQIITDADGALTTEQMDALKAQVTIALENWEMAIVATVVHYINDTNADLAKLAAADEDFSYSDLAKHWSEMKGFALGLQFNPKAPLTDAQFEQLHSLIGDMPVMSGDIAAYQADLMTARQLLADAYEIASDNAANW</sequence>
<protein>
    <submittedName>
        <fullName evidence="3">Cadherin</fullName>
    </submittedName>
</protein>
<dbReference type="GeneID" id="67181445"/>
<accession>E1SL43</accession>
<organism evidence="3 4">
    <name type="scientific">Ferrimonas balearica (strain DSM 9799 / CCM 4581 / KCTC 23876 / PAT)</name>
    <dbReference type="NCBI Taxonomy" id="550540"/>
    <lineage>
        <taxon>Bacteria</taxon>
        <taxon>Pseudomonadati</taxon>
        <taxon>Pseudomonadota</taxon>
        <taxon>Gammaproteobacteria</taxon>
        <taxon>Alteromonadales</taxon>
        <taxon>Ferrimonadaceae</taxon>
        <taxon>Ferrimonas</taxon>
    </lineage>
</organism>
<keyword evidence="1" id="KW-0732">Signal</keyword>
<dbReference type="CDD" id="cd11304">
    <property type="entry name" value="Cadherin_repeat"/>
    <property type="match status" value="1"/>
</dbReference>
<dbReference type="Pfam" id="PF16148">
    <property type="entry name" value="DUF4856"/>
    <property type="match status" value="1"/>
</dbReference>
<dbReference type="SUPFAM" id="SSF49313">
    <property type="entry name" value="Cadherin-like"/>
    <property type="match status" value="1"/>
</dbReference>
<name>E1SL43_FERBD</name>
<dbReference type="RefSeq" id="WP_013344727.1">
    <property type="nucleotide sequence ID" value="NC_014541.1"/>
</dbReference>
<dbReference type="Proteomes" id="UP000006683">
    <property type="component" value="Chromosome"/>
</dbReference>
<reference evidence="3 4" key="1">
    <citation type="journal article" date="2010" name="Stand. Genomic Sci.">
        <title>Complete genome sequence of Ferrimonas balearica type strain (PAT).</title>
        <authorList>
            <person name="Nolan M."/>
            <person name="Sikorski J."/>
            <person name="Davenport K."/>
            <person name="Lucas S."/>
            <person name="Glavina Del Rio T."/>
            <person name="Tice H."/>
            <person name="Cheng J."/>
            <person name="Goodwin L."/>
            <person name="Pitluck S."/>
            <person name="Liolios K."/>
            <person name="Ivanova N."/>
            <person name="Mavromatis K."/>
            <person name="Ovchinnikova G."/>
            <person name="Pati A."/>
            <person name="Chen A."/>
            <person name="Palaniappan K."/>
            <person name="Land M."/>
            <person name="Hauser L."/>
            <person name="Chang Y."/>
            <person name="Jeffries C."/>
            <person name="Tapia R."/>
            <person name="Brettin T."/>
            <person name="Detter J."/>
            <person name="Han C."/>
            <person name="Yasawong M."/>
            <person name="Rohde M."/>
            <person name="Tindall B."/>
            <person name="Goker M."/>
            <person name="Woyke T."/>
            <person name="Bristow J."/>
            <person name="Eisen J."/>
            <person name="Markowitz V."/>
            <person name="Hugenholtz P."/>
            <person name="Kyrpides N."/>
            <person name="Klenk H."/>
            <person name="Lapidus A."/>
        </authorList>
    </citation>
    <scope>NUCLEOTIDE SEQUENCE [LARGE SCALE GENOMIC DNA]</scope>
    <source>
        <strain evidence="4">DSM 9799 / CCM 4581 / KCTC 23876 / PAT</strain>
    </source>
</reference>
<proteinExistence type="predicted"/>
<evidence type="ECO:0000259" key="2">
    <source>
        <dbReference type="PROSITE" id="PS50268"/>
    </source>
</evidence>
<dbReference type="InterPro" id="IPR002126">
    <property type="entry name" value="Cadherin-like_dom"/>
</dbReference>
<dbReference type="eggNOG" id="COG4932">
    <property type="taxonomic scope" value="Bacteria"/>
</dbReference>
<feature type="signal peptide" evidence="1">
    <location>
        <begin position="1"/>
        <end position="21"/>
    </location>
</feature>
<evidence type="ECO:0000256" key="1">
    <source>
        <dbReference type="SAM" id="SignalP"/>
    </source>
</evidence>
<dbReference type="HOGENOM" id="CLU_478787_0_0_6"/>
<feature type="chain" id="PRO_5003151421" evidence="1">
    <location>
        <begin position="22"/>
        <end position="569"/>
    </location>
</feature>
<dbReference type="OrthoDB" id="5498726at2"/>
<evidence type="ECO:0000313" key="4">
    <source>
        <dbReference type="Proteomes" id="UP000006683"/>
    </source>
</evidence>
<dbReference type="KEGG" id="fbl:Fbal_1212"/>
<evidence type="ECO:0000313" key="3">
    <source>
        <dbReference type="EMBL" id="ADN75421.1"/>
    </source>
</evidence>
<dbReference type="GO" id="GO:0016020">
    <property type="term" value="C:membrane"/>
    <property type="evidence" value="ECO:0007669"/>
    <property type="project" value="InterPro"/>
</dbReference>